<dbReference type="EMBL" id="JACHVA010000133">
    <property type="protein sequence ID" value="MBC2603823.1"/>
    <property type="molecule type" value="Genomic_DNA"/>
</dbReference>
<dbReference type="RefSeq" id="WP_185694440.1">
    <property type="nucleotide sequence ID" value="NZ_JACHVA010000133.1"/>
</dbReference>
<gene>
    <name evidence="2" type="ORF">H5P30_18750</name>
</gene>
<dbReference type="Proteomes" id="UP000525652">
    <property type="component" value="Unassembled WGS sequence"/>
</dbReference>
<evidence type="ECO:0000313" key="2">
    <source>
        <dbReference type="EMBL" id="MBC2603823.1"/>
    </source>
</evidence>
<keyword evidence="3" id="KW-1185">Reference proteome</keyword>
<feature type="transmembrane region" description="Helical" evidence="1">
    <location>
        <begin position="56"/>
        <end position="74"/>
    </location>
</feature>
<evidence type="ECO:0000313" key="3">
    <source>
        <dbReference type="Proteomes" id="UP000525652"/>
    </source>
</evidence>
<keyword evidence="1" id="KW-0812">Transmembrane</keyword>
<comment type="caution">
    <text evidence="2">The sequence shown here is derived from an EMBL/GenBank/DDBJ whole genome shotgun (WGS) entry which is preliminary data.</text>
</comment>
<dbReference type="AlphaFoldDB" id="A0A7X1B3F5"/>
<sequence length="167" mass="19226">MIARSKLTFDREYLAQYYSDWMLTRSRFRKFAVPVGVLIIILGLILLTRFEGHRYLGFAVVGVGLFHLIDALTYRSRWIKKRLTAGGSKYVKFEFFDDRIRIQSDNSDGYILLSGLLESKETDRGVFLVPQKGLSFYIPWDSIEPREALPRVQALLAKTGRVAGRKS</sequence>
<organism evidence="2 3">
    <name type="scientific">Puniceicoccus vermicola</name>
    <dbReference type="NCBI Taxonomy" id="388746"/>
    <lineage>
        <taxon>Bacteria</taxon>
        <taxon>Pseudomonadati</taxon>
        <taxon>Verrucomicrobiota</taxon>
        <taxon>Opitutia</taxon>
        <taxon>Puniceicoccales</taxon>
        <taxon>Puniceicoccaceae</taxon>
        <taxon>Puniceicoccus</taxon>
    </lineage>
</organism>
<evidence type="ECO:0000256" key="1">
    <source>
        <dbReference type="SAM" id="Phobius"/>
    </source>
</evidence>
<feature type="transmembrane region" description="Helical" evidence="1">
    <location>
        <begin position="31"/>
        <end position="50"/>
    </location>
</feature>
<evidence type="ECO:0008006" key="4">
    <source>
        <dbReference type="Google" id="ProtNLM"/>
    </source>
</evidence>
<name>A0A7X1B3F5_9BACT</name>
<keyword evidence="1" id="KW-0472">Membrane</keyword>
<protein>
    <recommendedName>
        <fullName evidence="4">YcxB family protein</fullName>
    </recommendedName>
</protein>
<proteinExistence type="predicted"/>
<accession>A0A7X1B3F5</accession>
<reference evidence="2 3" key="1">
    <citation type="submission" date="2020-07" db="EMBL/GenBank/DDBJ databases">
        <authorList>
            <person name="Feng X."/>
        </authorList>
    </citation>
    <scope>NUCLEOTIDE SEQUENCE [LARGE SCALE GENOMIC DNA]</scope>
    <source>
        <strain evidence="2 3">JCM14086</strain>
    </source>
</reference>
<keyword evidence="1" id="KW-1133">Transmembrane helix</keyword>